<keyword evidence="3 5" id="KW-1133">Transmembrane helix</keyword>
<feature type="transmembrane region" description="Helical" evidence="5">
    <location>
        <begin position="49"/>
        <end position="68"/>
    </location>
</feature>
<evidence type="ECO:0000256" key="1">
    <source>
        <dbReference type="ARBA" id="ARBA00004141"/>
    </source>
</evidence>
<name>A0AA39WD59_9PEZI</name>
<dbReference type="Proteomes" id="UP001175000">
    <property type="component" value="Unassembled WGS sequence"/>
</dbReference>
<evidence type="ECO:0000259" key="6">
    <source>
        <dbReference type="Pfam" id="PF00324"/>
    </source>
</evidence>
<feature type="transmembrane region" description="Helical" evidence="5">
    <location>
        <begin position="365"/>
        <end position="383"/>
    </location>
</feature>
<feature type="transmembrane region" description="Helical" evidence="5">
    <location>
        <begin position="395"/>
        <end position="415"/>
    </location>
</feature>
<dbReference type="PANTHER" id="PTHR43341">
    <property type="entry name" value="AMINO ACID PERMEASE"/>
    <property type="match status" value="1"/>
</dbReference>
<accession>A0AA39WD59</accession>
<dbReference type="PANTHER" id="PTHR43341:SF35">
    <property type="entry name" value="ACID TRANSPORTER, PUTATIVE-RELATED"/>
    <property type="match status" value="1"/>
</dbReference>
<feature type="transmembrane region" description="Helical" evidence="5">
    <location>
        <begin position="80"/>
        <end position="102"/>
    </location>
</feature>
<feature type="transmembrane region" description="Helical" evidence="5">
    <location>
        <begin position="457"/>
        <end position="475"/>
    </location>
</feature>
<dbReference type="InterPro" id="IPR050524">
    <property type="entry name" value="APC_YAT"/>
</dbReference>
<evidence type="ECO:0000256" key="2">
    <source>
        <dbReference type="ARBA" id="ARBA00022692"/>
    </source>
</evidence>
<feature type="domain" description="Amino acid permease/ SLC12A" evidence="6">
    <location>
        <begin position="1"/>
        <end position="493"/>
    </location>
</feature>
<keyword evidence="8" id="KW-1185">Reference proteome</keyword>
<keyword evidence="4 5" id="KW-0472">Membrane</keyword>
<protein>
    <submittedName>
        <fullName evidence="7">Amino acid permease/ SLC12A domain-containing protein</fullName>
    </submittedName>
</protein>
<dbReference type="PIRSF" id="PIRSF006060">
    <property type="entry name" value="AA_transporter"/>
    <property type="match status" value="1"/>
</dbReference>
<feature type="transmembrane region" description="Helical" evidence="5">
    <location>
        <begin position="122"/>
        <end position="142"/>
    </location>
</feature>
<gene>
    <name evidence="7" type="ORF">B0T14DRAFT_484812</name>
</gene>
<proteinExistence type="predicted"/>
<dbReference type="Gene3D" id="1.20.1740.10">
    <property type="entry name" value="Amino acid/polyamine transporter I"/>
    <property type="match status" value="1"/>
</dbReference>
<keyword evidence="2 5" id="KW-0812">Transmembrane</keyword>
<feature type="transmembrane region" description="Helical" evidence="5">
    <location>
        <begin position="20"/>
        <end position="43"/>
    </location>
</feature>
<evidence type="ECO:0000256" key="4">
    <source>
        <dbReference type="ARBA" id="ARBA00023136"/>
    </source>
</evidence>
<evidence type="ECO:0000313" key="7">
    <source>
        <dbReference type="EMBL" id="KAK0613211.1"/>
    </source>
</evidence>
<evidence type="ECO:0000313" key="8">
    <source>
        <dbReference type="Proteomes" id="UP001175000"/>
    </source>
</evidence>
<evidence type="ECO:0000256" key="3">
    <source>
        <dbReference type="ARBA" id="ARBA00022989"/>
    </source>
</evidence>
<feature type="transmembrane region" description="Helical" evidence="5">
    <location>
        <begin position="154"/>
        <end position="175"/>
    </location>
</feature>
<organism evidence="7 8">
    <name type="scientific">Immersiella caudata</name>
    <dbReference type="NCBI Taxonomy" id="314043"/>
    <lineage>
        <taxon>Eukaryota</taxon>
        <taxon>Fungi</taxon>
        <taxon>Dikarya</taxon>
        <taxon>Ascomycota</taxon>
        <taxon>Pezizomycotina</taxon>
        <taxon>Sordariomycetes</taxon>
        <taxon>Sordariomycetidae</taxon>
        <taxon>Sordariales</taxon>
        <taxon>Lasiosphaeriaceae</taxon>
        <taxon>Immersiella</taxon>
    </lineage>
</organism>
<dbReference type="EMBL" id="JAULSU010000006">
    <property type="protein sequence ID" value="KAK0613211.1"/>
    <property type="molecule type" value="Genomic_DNA"/>
</dbReference>
<comment type="subcellular location">
    <subcellularLocation>
        <location evidence="1">Membrane</location>
        <topology evidence="1">Multi-pass membrane protein</topology>
    </subcellularLocation>
</comment>
<feature type="transmembrane region" description="Helical" evidence="5">
    <location>
        <begin position="218"/>
        <end position="237"/>
    </location>
</feature>
<dbReference type="GO" id="GO:0015171">
    <property type="term" value="F:amino acid transmembrane transporter activity"/>
    <property type="evidence" value="ECO:0007669"/>
    <property type="project" value="TreeGrafter"/>
</dbReference>
<sequence length="503" mass="55728">MMAFSQCIGIGLLLQAGRVIYLAGPGLATLAYVVAGTILWASAVSLGEMSALLPVNGPIILFPMRFLDRSLGFTAGWMTWFSWVVIVALELVAIAHLFQFHYPEDLLQQAGYPDPTLRFDPQVSPAVFVFSFWVIMVSVNLLPVRHLADLEFIFGFIKMAYLSLICAFNVALHAMRPPDKEAFWTWNSPYSGTSQNFTLHNGAVVEGDAGHFLGFWEAVTHALFGLVGFETIAIAAAENRDRERQETVKLATRKISIRIILLYALCTFTAGLNVPYTYPLLRNKEALSISYGQSSIFVIAPVLGRLTGWPLFFNHFMVFTATTAGTMAIYNASRTLHALASIQEVWPDSAGRFRRWLMATNNSKVPKHAVLICGAFGAIGFVAVDPGSTESLARMARACVIGMLITYGIVSASYIQFYKKLNLAATGQDDTIQANANLDVYKRDDDRYPFKSRWQPYTAYYSTVCCALIVFFNGWSTLVRPVDIGDFFGCYAAVRSPPMTTRT</sequence>
<dbReference type="Pfam" id="PF00324">
    <property type="entry name" value="AA_permease"/>
    <property type="match status" value="1"/>
</dbReference>
<evidence type="ECO:0000256" key="5">
    <source>
        <dbReference type="SAM" id="Phobius"/>
    </source>
</evidence>
<dbReference type="AlphaFoldDB" id="A0AA39WD59"/>
<feature type="transmembrane region" description="Helical" evidence="5">
    <location>
        <begin position="257"/>
        <end position="278"/>
    </location>
</feature>
<reference evidence="7" key="1">
    <citation type="submission" date="2023-06" db="EMBL/GenBank/DDBJ databases">
        <title>Genome-scale phylogeny and comparative genomics of the fungal order Sordariales.</title>
        <authorList>
            <consortium name="Lawrence Berkeley National Laboratory"/>
            <person name="Hensen N."/>
            <person name="Bonometti L."/>
            <person name="Westerberg I."/>
            <person name="Brannstrom I.O."/>
            <person name="Guillou S."/>
            <person name="Cros-Aarteil S."/>
            <person name="Calhoun S."/>
            <person name="Haridas S."/>
            <person name="Kuo A."/>
            <person name="Mondo S."/>
            <person name="Pangilinan J."/>
            <person name="Riley R."/>
            <person name="Labutti K."/>
            <person name="Andreopoulos B."/>
            <person name="Lipzen A."/>
            <person name="Chen C."/>
            <person name="Yanf M."/>
            <person name="Daum C."/>
            <person name="Ng V."/>
            <person name="Clum A."/>
            <person name="Steindorff A."/>
            <person name="Ohm R."/>
            <person name="Martin F."/>
            <person name="Silar P."/>
            <person name="Natvig D."/>
            <person name="Lalanne C."/>
            <person name="Gautier V."/>
            <person name="Ament-Velasquez S.L."/>
            <person name="Kruys A."/>
            <person name="Hutchinson M.I."/>
            <person name="Powell A.J."/>
            <person name="Barry K."/>
            <person name="Miller A.N."/>
            <person name="Grigoriev I.V."/>
            <person name="Debuchy R."/>
            <person name="Gladieux P."/>
            <person name="Thoren M.H."/>
            <person name="Johannesson H."/>
        </authorList>
    </citation>
    <scope>NUCLEOTIDE SEQUENCE</scope>
    <source>
        <strain evidence="7">CBS 606.72</strain>
    </source>
</reference>
<dbReference type="InterPro" id="IPR004841">
    <property type="entry name" value="AA-permease/SLC12A_dom"/>
</dbReference>
<dbReference type="GO" id="GO:0016020">
    <property type="term" value="C:membrane"/>
    <property type="evidence" value="ECO:0007669"/>
    <property type="project" value="UniProtKB-SubCell"/>
</dbReference>
<comment type="caution">
    <text evidence="7">The sequence shown here is derived from an EMBL/GenBank/DDBJ whole genome shotgun (WGS) entry which is preliminary data.</text>
</comment>